<keyword evidence="11" id="KW-1185">Reference proteome</keyword>
<evidence type="ECO:0000256" key="6">
    <source>
        <dbReference type="ARBA" id="ARBA00022670"/>
    </source>
</evidence>
<proteinExistence type="inferred from homology"/>
<dbReference type="Gene3D" id="3.40.1830.10">
    <property type="entry name" value="Thermophilic metalloprotease (M29)"/>
    <property type="match status" value="1"/>
</dbReference>
<evidence type="ECO:0000313" key="11">
    <source>
        <dbReference type="Proteomes" id="UP000016587"/>
    </source>
</evidence>
<keyword evidence="7" id="KW-0479">Metal-binding</keyword>
<dbReference type="eggNOG" id="COG2309">
    <property type="taxonomic scope" value="Bacteria"/>
</dbReference>
<dbReference type="STRING" id="1121448.DGI_2620"/>
<dbReference type="InterPro" id="IPR000787">
    <property type="entry name" value="Peptidase_M29"/>
</dbReference>
<evidence type="ECO:0000313" key="10">
    <source>
        <dbReference type="EMBL" id="AGW14351.1"/>
    </source>
</evidence>
<keyword evidence="6" id="KW-0645">Protease</keyword>
<dbReference type="RefSeq" id="WP_021761364.1">
    <property type="nucleotide sequence ID" value="NC_022444.1"/>
</dbReference>
<dbReference type="PANTHER" id="PTHR34448:SF3">
    <property type="entry name" value="AMINOPEPTIDASE AMPS"/>
    <property type="match status" value="1"/>
</dbReference>
<dbReference type="Proteomes" id="UP000016587">
    <property type="component" value="Chromosome"/>
</dbReference>
<dbReference type="Pfam" id="PF02073">
    <property type="entry name" value="Peptidase_M29"/>
    <property type="match status" value="1"/>
</dbReference>
<dbReference type="SUPFAM" id="SSF144052">
    <property type="entry name" value="Thermophilic metalloprotease-like"/>
    <property type="match status" value="1"/>
</dbReference>
<dbReference type="KEGG" id="dgg:DGI_2620"/>
<keyword evidence="5 10" id="KW-0031">Aminopeptidase</keyword>
<dbReference type="PANTHER" id="PTHR34448">
    <property type="entry name" value="AMINOPEPTIDASE"/>
    <property type="match status" value="1"/>
</dbReference>
<keyword evidence="9" id="KW-0482">Metalloprotease</keyword>
<sequence>MHTSALIPSPFSPDELESYANALLWGLSIARKKPFKKSDLVQVRYDLPALPLAEVLVERLHQDGLIPVPQARETAKMEFDAFTLANNKRLTTLVPGERELSEATAGSITLIAPESLTHLGKVDPANIAMAMAARKPLQSILSVREAAGDYGWTLGYFPTQALAQQAGISLEEYAREIARACLISRHEPVREWRRFETSIREIQTWLNSLPLAALRIQSARMDMLIPVGESRRWIALTGRNIPSFECYFSPDWRGVEGHFAATLPTYRNGVRVDGLELEFRYGQVTAVHAEAGLDFALEQLKMDAGASRVGEFALVDKRFSPIARFMANTLYDENFGGEHGSCHIALGQSYANSYTGLPEAFTQPVRERLGFNASALHWDLVNTEPKTVSATLKGGGKITLYENGQFVM</sequence>
<evidence type="ECO:0000256" key="1">
    <source>
        <dbReference type="ARBA" id="ARBA00001941"/>
    </source>
</evidence>
<keyword evidence="8" id="KW-0378">Hydrolase</keyword>
<organism evidence="10 11">
    <name type="scientific">Megalodesulfovibrio gigas (strain ATCC 19364 / DSM 1382 / NCIMB 9332 / VKM B-1759)</name>
    <name type="common">Desulfovibrio gigas</name>
    <dbReference type="NCBI Taxonomy" id="1121448"/>
    <lineage>
        <taxon>Bacteria</taxon>
        <taxon>Pseudomonadati</taxon>
        <taxon>Thermodesulfobacteriota</taxon>
        <taxon>Desulfovibrionia</taxon>
        <taxon>Desulfovibrionales</taxon>
        <taxon>Desulfovibrionaceae</taxon>
        <taxon>Megalodesulfovibrio</taxon>
    </lineage>
</organism>
<reference evidence="10 11" key="1">
    <citation type="journal article" date="2013" name="J. Bacteriol.">
        <title>Roles of HynAB and Ech, the only two hydrogenases found in the model sulfate reducer Desulfovibrio gigas.</title>
        <authorList>
            <person name="Morais-Silva F.O."/>
            <person name="Santos C.I."/>
            <person name="Rodrigues R."/>
            <person name="Pereira I.A."/>
            <person name="Rodrigues-Pousada C."/>
        </authorList>
    </citation>
    <scope>NUCLEOTIDE SEQUENCE [LARGE SCALE GENOMIC DNA]</scope>
    <source>
        <strain evidence="11">ATCC 19364 / DSM 1382 / NCIMB 9332 / VKM B-1759</strain>
    </source>
</reference>
<evidence type="ECO:0000256" key="5">
    <source>
        <dbReference type="ARBA" id="ARBA00022438"/>
    </source>
</evidence>
<evidence type="ECO:0000256" key="8">
    <source>
        <dbReference type="ARBA" id="ARBA00022801"/>
    </source>
</evidence>
<comment type="cofactor">
    <cofactor evidence="3">
        <name>Zn(2+)</name>
        <dbReference type="ChEBI" id="CHEBI:29105"/>
    </cofactor>
</comment>
<evidence type="ECO:0000256" key="2">
    <source>
        <dbReference type="ARBA" id="ARBA00001946"/>
    </source>
</evidence>
<protein>
    <submittedName>
        <fullName evidence="10">Putative peptidase M29 aminopeptidase II</fullName>
    </submittedName>
</protein>
<dbReference type="InterPro" id="IPR052170">
    <property type="entry name" value="M29_Exopeptidase"/>
</dbReference>
<accession>T2GE00</accession>
<evidence type="ECO:0000256" key="3">
    <source>
        <dbReference type="ARBA" id="ARBA00001947"/>
    </source>
</evidence>
<comment type="cofactor">
    <cofactor evidence="2">
        <name>Mg(2+)</name>
        <dbReference type="ChEBI" id="CHEBI:18420"/>
    </cofactor>
</comment>
<evidence type="ECO:0000256" key="7">
    <source>
        <dbReference type="ARBA" id="ARBA00022723"/>
    </source>
</evidence>
<comment type="similarity">
    <text evidence="4">Belongs to the peptidase M29 family.</text>
</comment>
<dbReference type="GO" id="GO:0006508">
    <property type="term" value="P:proteolysis"/>
    <property type="evidence" value="ECO:0007669"/>
    <property type="project" value="UniProtKB-KW"/>
</dbReference>
<dbReference type="AlphaFoldDB" id="T2GE00"/>
<reference evidence="11" key="2">
    <citation type="submission" date="2013-07" db="EMBL/GenBank/DDBJ databases">
        <authorList>
            <person name="Morais-Silva F.O."/>
            <person name="Rezende A.M."/>
            <person name="Pimentel C."/>
            <person name="Resende D.M."/>
            <person name="Santos C.I."/>
            <person name="Clemente C."/>
            <person name="de Oliveira L.M."/>
            <person name="da Silva S.M."/>
            <person name="Costa D.A."/>
            <person name="Varela-Raposo A."/>
            <person name="Horacio E.C.A."/>
            <person name="Matos M."/>
            <person name="Flores O."/>
            <person name="Ruiz J.C."/>
            <person name="Rodrigues-Pousada C."/>
        </authorList>
    </citation>
    <scope>NUCLEOTIDE SEQUENCE [LARGE SCALE GENOMIC DNA]</scope>
    <source>
        <strain evidence="11">ATCC 19364 / DSM 1382 / NCIMB 9332 / VKM B-1759</strain>
    </source>
</reference>
<dbReference type="GO" id="GO:0008237">
    <property type="term" value="F:metallopeptidase activity"/>
    <property type="evidence" value="ECO:0007669"/>
    <property type="project" value="UniProtKB-KW"/>
</dbReference>
<comment type="cofactor">
    <cofactor evidence="1">
        <name>Co(2+)</name>
        <dbReference type="ChEBI" id="CHEBI:48828"/>
    </cofactor>
</comment>
<dbReference type="GO" id="GO:0046872">
    <property type="term" value="F:metal ion binding"/>
    <property type="evidence" value="ECO:0007669"/>
    <property type="project" value="UniProtKB-KW"/>
</dbReference>
<dbReference type="HOGENOM" id="CLU_057697_0_0_7"/>
<evidence type="ECO:0000256" key="4">
    <source>
        <dbReference type="ARBA" id="ARBA00008236"/>
    </source>
</evidence>
<dbReference type="PATRIC" id="fig|1121448.10.peg.2571"/>
<dbReference type="InterPro" id="IPR035097">
    <property type="entry name" value="M29_N-terminal"/>
</dbReference>
<dbReference type="OrthoDB" id="9803993at2"/>
<dbReference type="GO" id="GO:0004177">
    <property type="term" value="F:aminopeptidase activity"/>
    <property type="evidence" value="ECO:0007669"/>
    <property type="project" value="UniProtKB-KW"/>
</dbReference>
<gene>
    <name evidence="10" type="ORF">DGI_2620</name>
</gene>
<name>T2GE00_MEGG1</name>
<dbReference type="EMBL" id="CP006585">
    <property type="protein sequence ID" value="AGW14351.1"/>
    <property type="molecule type" value="Genomic_DNA"/>
</dbReference>
<evidence type="ECO:0000256" key="9">
    <source>
        <dbReference type="ARBA" id="ARBA00023049"/>
    </source>
</evidence>